<dbReference type="SMART" id="SM00543">
    <property type="entry name" value="MIF4G"/>
    <property type="match status" value="1"/>
</dbReference>
<evidence type="ECO:0000256" key="1">
    <source>
        <dbReference type="ARBA" id="ARBA00004604"/>
    </source>
</evidence>
<dbReference type="Pfam" id="PF02847">
    <property type="entry name" value="MA3"/>
    <property type="match status" value="1"/>
</dbReference>
<feature type="compositionally biased region" description="Acidic residues" evidence="4">
    <location>
        <begin position="130"/>
        <end position="151"/>
    </location>
</feature>
<comment type="subcellular location">
    <subcellularLocation>
        <location evidence="1">Nucleus</location>
        <location evidence="1">Nucleolus</location>
    </subcellularLocation>
</comment>
<dbReference type="PANTHER" id="PTHR18034:SF4">
    <property type="entry name" value="NUCLEOLAR MIF4G DOMAIN-CONTAINING PROTEIN 1"/>
    <property type="match status" value="1"/>
</dbReference>
<dbReference type="EMBL" id="JBFDAA010000012">
    <property type="protein sequence ID" value="KAL1123123.1"/>
    <property type="molecule type" value="Genomic_DNA"/>
</dbReference>
<evidence type="ECO:0000313" key="7">
    <source>
        <dbReference type="Proteomes" id="UP001558652"/>
    </source>
</evidence>
<dbReference type="SMART" id="SM00544">
    <property type="entry name" value="MA3"/>
    <property type="match status" value="1"/>
</dbReference>
<dbReference type="InterPro" id="IPR003891">
    <property type="entry name" value="Initiation_fac_eIF4g_MI"/>
</dbReference>
<dbReference type="SUPFAM" id="SSF48371">
    <property type="entry name" value="ARM repeat"/>
    <property type="match status" value="1"/>
</dbReference>
<name>A0ABD0Y6W2_9HEMI</name>
<dbReference type="PANTHER" id="PTHR18034">
    <property type="entry name" value="CELL CYCLE CONTROL PROTEIN CWF22-RELATED"/>
    <property type="match status" value="1"/>
</dbReference>
<proteinExistence type="inferred from homology"/>
<dbReference type="InterPro" id="IPR016024">
    <property type="entry name" value="ARM-type_fold"/>
</dbReference>
<sequence>MEQQRKYQLIEANKVEDRNIRKLEKQLNLAKRKAKSVPKAFVVSGLDYILDVCDSEKIKAAAATEQNLYESGSEFEDDLAMVTGKKAESKIVPKGEDSDNEGSEDDFEGDEDSIEDDLSDISETYRDSTQEDLDGGQDESESSGSDGDEEEEHRSSRVGGKSAAFDDTREDQEAPESNRGSDADEGYWEDIYGRKRDRHGNVVQDRCQKYVPPNLRQSASGGGSQQREELSRLRKQMKGLLNRLAENNMHSIANQMEGLYMRNSRNDTNETLTALYFESLVSNTPTPERLVMEHAMLIAILHANVGMEIGAHLLQNVVKKFDQLTKEDQRIENKVIDNVLLIIVHLYTFRVFSCNLIYDIMNRLCDKFGEKEIELIILVLRSAGFSLRKDDPVALKDLILRAQKLANEATPLKDSSRVRFMVDILMTIKNNNMAKLPQYDPTLSNHLKKLMKTMVRTGNSVTELKISLDDLLKVDERGRWWVVGSAWTGDNPSSTSSAITSGGLPASVGQVTQEILELARKQRMNTTNRRNIFCILMTAEDYLDAFEKLLKLGLKGQPEQEIIHVLVHCLLQETTFNLYYVHIASQLCASDRRHQMTIQCCAWDKFKEIGEMTDGQIANLAKFLAHLFLNGSLPISVLKVIQFTDLDKRGVRFVRQVLLCMLLSERGDEEVVAVFSRIARADKLAEFREALRLFVHHFVARSLKKKGEEAEGDVGKLTERIALADQVLASNSKLI</sequence>
<evidence type="ECO:0000256" key="4">
    <source>
        <dbReference type="SAM" id="MobiDB-lite"/>
    </source>
</evidence>
<evidence type="ECO:0000256" key="3">
    <source>
        <dbReference type="ARBA" id="ARBA00023242"/>
    </source>
</evidence>
<dbReference type="AlphaFoldDB" id="A0ABD0Y6W2"/>
<feature type="compositionally biased region" description="Basic and acidic residues" evidence="4">
    <location>
        <begin position="86"/>
        <end position="97"/>
    </location>
</feature>
<keyword evidence="3" id="KW-0539">Nucleus</keyword>
<dbReference type="InterPro" id="IPR050781">
    <property type="entry name" value="CWC22_splicing_factor"/>
</dbReference>
<dbReference type="GO" id="GO:0005730">
    <property type="term" value="C:nucleolus"/>
    <property type="evidence" value="ECO:0007669"/>
    <property type="project" value="UniProtKB-SubCell"/>
</dbReference>
<feature type="region of interest" description="Disordered" evidence="4">
    <location>
        <begin position="211"/>
        <end position="230"/>
    </location>
</feature>
<dbReference type="Pfam" id="PF02854">
    <property type="entry name" value="MIF4G"/>
    <property type="match status" value="1"/>
</dbReference>
<comment type="caution">
    <text evidence="6">The sequence shown here is derived from an EMBL/GenBank/DDBJ whole genome shotgun (WGS) entry which is preliminary data.</text>
</comment>
<gene>
    <name evidence="6" type="ORF">AAG570_002211</name>
</gene>
<evidence type="ECO:0000259" key="5">
    <source>
        <dbReference type="PROSITE" id="PS51366"/>
    </source>
</evidence>
<dbReference type="PROSITE" id="PS51366">
    <property type="entry name" value="MI"/>
    <property type="match status" value="1"/>
</dbReference>
<comment type="similarity">
    <text evidence="2">Belongs to the CWC22 family.</text>
</comment>
<feature type="region of interest" description="Disordered" evidence="4">
    <location>
        <begin position="86"/>
        <end position="187"/>
    </location>
</feature>
<feature type="domain" description="MI" evidence="5">
    <location>
        <begin position="527"/>
        <end position="643"/>
    </location>
</feature>
<dbReference type="Gene3D" id="1.25.40.180">
    <property type="match status" value="1"/>
</dbReference>
<feature type="compositionally biased region" description="Acidic residues" evidence="4">
    <location>
        <begin position="98"/>
        <end position="120"/>
    </location>
</feature>
<evidence type="ECO:0000313" key="6">
    <source>
        <dbReference type="EMBL" id="KAL1123123.1"/>
    </source>
</evidence>
<evidence type="ECO:0000256" key="2">
    <source>
        <dbReference type="ARBA" id="ARBA00006856"/>
    </source>
</evidence>
<keyword evidence="7" id="KW-1185">Reference proteome</keyword>
<organism evidence="6 7">
    <name type="scientific">Ranatra chinensis</name>
    <dbReference type="NCBI Taxonomy" id="642074"/>
    <lineage>
        <taxon>Eukaryota</taxon>
        <taxon>Metazoa</taxon>
        <taxon>Ecdysozoa</taxon>
        <taxon>Arthropoda</taxon>
        <taxon>Hexapoda</taxon>
        <taxon>Insecta</taxon>
        <taxon>Pterygota</taxon>
        <taxon>Neoptera</taxon>
        <taxon>Paraneoptera</taxon>
        <taxon>Hemiptera</taxon>
        <taxon>Heteroptera</taxon>
        <taxon>Panheteroptera</taxon>
        <taxon>Nepomorpha</taxon>
        <taxon>Nepidae</taxon>
        <taxon>Ranatrinae</taxon>
        <taxon>Ranatra</taxon>
    </lineage>
</organism>
<protein>
    <recommendedName>
        <fullName evidence="5">MI domain-containing protein</fullName>
    </recommendedName>
</protein>
<dbReference type="FunFam" id="1.25.40.180:FF:000032">
    <property type="entry name" value="Nucleolar MIF4G domain-containing protein 1"/>
    <property type="match status" value="1"/>
</dbReference>
<dbReference type="Proteomes" id="UP001558652">
    <property type="component" value="Unassembled WGS sequence"/>
</dbReference>
<reference evidence="6 7" key="1">
    <citation type="submission" date="2024-07" db="EMBL/GenBank/DDBJ databases">
        <title>Chromosome-level genome assembly of the water stick insect Ranatra chinensis (Heteroptera: Nepidae).</title>
        <authorList>
            <person name="Liu X."/>
        </authorList>
    </citation>
    <scope>NUCLEOTIDE SEQUENCE [LARGE SCALE GENOMIC DNA]</scope>
    <source>
        <strain evidence="6">Cailab_2021Rc</strain>
        <tissue evidence="6">Muscle</tissue>
    </source>
</reference>
<accession>A0ABD0Y6W2</accession>
<dbReference type="InterPro" id="IPR003890">
    <property type="entry name" value="MIF4G-like_typ-3"/>
</dbReference>